<evidence type="ECO:0000313" key="2">
    <source>
        <dbReference type="Proteomes" id="UP001432209"/>
    </source>
</evidence>
<dbReference type="Proteomes" id="UP001432209">
    <property type="component" value="Chromosome"/>
</dbReference>
<dbReference type="EMBL" id="CP109495">
    <property type="protein sequence ID" value="WUX56510.1"/>
    <property type="molecule type" value="Genomic_DNA"/>
</dbReference>
<protein>
    <submittedName>
        <fullName evidence="1">Uncharacterized protein</fullName>
    </submittedName>
</protein>
<dbReference type="RefSeq" id="WP_329081209.1">
    <property type="nucleotide sequence ID" value="NZ_CP109389.1"/>
</dbReference>
<reference evidence="1" key="1">
    <citation type="submission" date="2022-10" db="EMBL/GenBank/DDBJ databases">
        <title>The complete genomes of actinobacterial strains from the NBC collection.</title>
        <authorList>
            <person name="Joergensen T.S."/>
            <person name="Alvarez Arevalo M."/>
            <person name="Sterndorff E.B."/>
            <person name="Faurdal D."/>
            <person name="Vuksanovic O."/>
            <person name="Mourched A.-S."/>
            <person name="Charusanti P."/>
            <person name="Shaw S."/>
            <person name="Blin K."/>
            <person name="Weber T."/>
        </authorList>
    </citation>
    <scope>NUCLEOTIDE SEQUENCE</scope>
    <source>
        <strain evidence="1">NBC_01432</strain>
    </source>
</reference>
<organism evidence="1 2">
    <name type="scientific">Streptomyces niveus</name>
    <name type="common">Streptomyces spheroides</name>
    <dbReference type="NCBI Taxonomy" id="193462"/>
    <lineage>
        <taxon>Bacteria</taxon>
        <taxon>Bacillati</taxon>
        <taxon>Actinomycetota</taxon>
        <taxon>Actinomycetes</taxon>
        <taxon>Kitasatosporales</taxon>
        <taxon>Streptomycetaceae</taxon>
        <taxon>Streptomyces</taxon>
    </lineage>
</organism>
<proteinExistence type="predicted"/>
<evidence type="ECO:0000313" key="1">
    <source>
        <dbReference type="EMBL" id="WUX56510.1"/>
    </source>
</evidence>
<accession>A0ABZ2AGV8</accession>
<name>A0ABZ2AGV8_STRNV</name>
<dbReference type="GeneID" id="91340262"/>
<sequence length="378" mass="40844">MQINGEAQDKPGTALLLVAAPAGKGRLTDAGSVIPVLAAVSPAVLAGTATATLIELADPLDPQAVLTRIRGAAASEGPLTVVLVGQLQLDRRQRAVHLALARTTPSTLRYTALPWAWLVNELRQRRPGTTTLYVDLVADAEVWQLLGREPLELPNGARTYGVIAPPPGRRRTTQPAYTHALAQILRTGRRSGPDELHHDALQRAATVEDALILGPEHPAVQPPPAEAPPVHVPVEDDPHERIAALSQAGHHREAVALALAAEQRAVQSFGADTFAAVHWVEVRAHLASVANDPDQSCALWLHTAQIRLDTLQQAPDTPDVETAVDRAHHQWDRIRNATHARRLAPQLVAQRRRVPGRQRAALDAIQKKLERLNSLPPS</sequence>
<keyword evidence="2" id="KW-1185">Reference proteome</keyword>
<gene>
    <name evidence="1" type="ORF">OG442_36070</name>
</gene>